<dbReference type="PROSITE" id="PS51186">
    <property type="entry name" value="GNAT"/>
    <property type="match status" value="1"/>
</dbReference>
<dbReference type="CDD" id="cd04301">
    <property type="entry name" value="NAT_SF"/>
    <property type="match status" value="1"/>
</dbReference>
<dbReference type="Proteomes" id="UP000198981">
    <property type="component" value="Unassembled WGS sequence"/>
</dbReference>
<feature type="domain" description="N-acetyltransferase" evidence="3">
    <location>
        <begin position="1"/>
        <end position="151"/>
    </location>
</feature>
<dbReference type="SUPFAM" id="SSF55729">
    <property type="entry name" value="Acyl-CoA N-acyltransferases (Nat)"/>
    <property type="match status" value="1"/>
</dbReference>
<reference evidence="5" key="1">
    <citation type="submission" date="2016-10" db="EMBL/GenBank/DDBJ databases">
        <authorList>
            <person name="Varghese N."/>
            <person name="Submissions S."/>
        </authorList>
    </citation>
    <scope>NUCLEOTIDE SEQUENCE [LARGE SCALE GENOMIC DNA]</scope>
    <source>
        <strain evidence="5">DSM 45722</strain>
    </source>
</reference>
<evidence type="ECO:0000256" key="1">
    <source>
        <dbReference type="ARBA" id="ARBA00022679"/>
    </source>
</evidence>
<evidence type="ECO:0000313" key="4">
    <source>
        <dbReference type="EMBL" id="SCX38234.1"/>
    </source>
</evidence>
<sequence length="159" mass="17097">MIRRLDGPDWALLRDVRLRALRADPDAFASALHVEAAHPDEHWRAEVAAGVWFLSHPLGLAHGTLDGSDAVLSAMWVSPTARGHGVGVSLVGAVVDWATAEGADRLLARVFDDAPHARALYGGAGFVPEPTARASRWHPPRTWRTWALPLPVVGTAPES</sequence>
<dbReference type="InterPro" id="IPR000182">
    <property type="entry name" value="GNAT_dom"/>
</dbReference>
<dbReference type="STRING" id="1960309.SAMN03159343_0345"/>
<proteinExistence type="predicted"/>
<organism evidence="4 5">
    <name type="scientific">Klenkia marina</name>
    <dbReference type="NCBI Taxonomy" id="1960309"/>
    <lineage>
        <taxon>Bacteria</taxon>
        <taxon>Bacillati</taxon>
        <taxon>Actinomycetota</taxon>
        <taxon>Actinomycetes</taxon>
        <taxon>Geodermatophilales</taxon>
        <taxon>Geodermatophilaceae</taxon>
        <taxon>Klenkia</taxon>
    </lineage>
</organism>
<protein>
    <submittedName>
        <fullName evidence="4">Acetyltransferase (GNAT) family protein</fullName>
    </submittedName>
</protein>
<dbReference type="AlphaFoldDB" id="A0A1G4XBC5"/>
<keyword evidence="5" id="KW-1185">Reference proteome</keyword>
<dbReference type="OrthoDB" id="9799092at2"/>
<gene>
    <name evidence="4" type="ORF">SAMN03159343_0345</name>
</gene>
<dbReference type="GO" id="GO:0016747">
    <property type="term" value="F:acyltransferase activity, transferring groups other than amino-acyl groups"/>
    <property type="evidence" value="ECO:0007669"/>
    <property type="project" value="InterPro"/>
</dbReference>
<dbReference type="EMBL" id="FMUH01000001">
    <property type="protein sequence ID" value="SCX38234.1"/>
    <property type="molecule type" value="Genomic_DNA"/>
</dbReference>
<dbReference type="InterPro" id="IPR016181">
    <property type="entry name" value="Acyl_CoA_acyltransferase"/>
</dbReference>
<dbReference type="InterPro" id="IPR050832">
    <property type="entry name" value="Bact_Acetyltransf"/>
</dbReference>
<dbReference type="PANTHER" id="PTHR43877">
    <property type="entry name" value="AMINOALKYLPHOSPHONATE N-ACETYLTRANSFERASE-RELATED-RELATED"/>
    <property type="match status" value="1"/>
</dbReference>
<evidence type="ECO:0000256" key="2">
    <source>
        <dbReference type="ARBA" id="ARBA00023315"/>
    </source>
</evidence>
<evidence type="ECO:0000259" key="3">
    <source>
        <dbReference type="PROSITE" id="PS51186"/>
    </source>
</evidence>
<keyword evidence="1 4" id="KW-0808">Transferase</keyword>
<name>A0A1G4XBC5_9ACTN</name>
<dbReference type="Pfam" id="PF00583">
    <property type="entry name" value="Acetyltransf_1"/>
    <property type="match status" value="1"/>
</dbReference>
<accession>A0A1G4XBC5</accession>
<keyword evidence="2" id="KW-0012">Acyltransferase</keyword>
<dbReference type="Gene3D" id="3.40.630.30">
    <property type="match status" value="1"/>
</dbReference>
<evidence type="ECO:0000313" key="5">
    <source>
        <dbReference type="Proteomes" id="UP000198981"/>
    </source>
</evidence>